<evidence type="ECO:0000256" key="3">
    <source>
        <dbReference type="SAM" id="MobiDB-lite"/>
    </source>
</evidence>
<dbReference type="PANTHER" id="PTHR44472:SF1">
    <property type="entry name" value="DDB1 AND CUL4 ASSOCIATED FACTOR 4"/>
    <property type="match status" value="1"/>
</dbReference>
<comment type="caution">
    <text evidence="4">The sequence shown here is derived from an EMBL/GenBank/DDBJ whole genome shotgun (WGS) entry which is preliminary data.</text>
</comment>
<organism evidence="4 5">
    <name type="scientific">Myxozyma melibiosi</name>
    <dbReference type="NCBI Taxonomy" id="54550"/>
    <lineage>
        <taxon>Eukaryota</taxon>
        <taxon>Fungi</taxon>
        <taxon>Dikarya</taxon>
        <taxon>Ascomycota</taxon>
        <taxon>Saccharomycotina</taxon>
        <taxon>Lipomycetes</taxon>
        <taxon>Lipomycetales</taxon>
        <taxon>Lipomycetaceae</taxon>
        <taxon>Myxozyma</taxon>
    </lineage>
</organism>
<dbReference type="PANTHER" id="PTHR44472">
    <property type="entry name" value="DDB1- AND CUL4-ASSOCIATED FACTOR 4-RELATED"/>
    <property type="match status" value="1"/>
</dbReference>
<sequence>MVAPEIPGFYYDEEKGKYFKVLPGSAGGGASFYTTDKVNKRLKTEAEETRLRKVHRRTRITLSTTTTPIHSHGHSRRLRLAAEVFPMTIASLPHLTEMGNPGHTSRGHRRDLEARTFCGGLRLKSRLWGSGRTDNLGVTCMDIQWNESEVQYNLWIGTASGVYKEYSVAKCLNEPSCQLDMTTPFAEFSGPITSISRTEKFGLVTAECASGDDYNATLWTSVKEPFSIAGSRIHATCYHFMRFRSGPSPRCSAACDETTDMAIGGSEVISTYHMTQDGMVPTAKYQLASDVFALEYWQPQVFLAGLRDGGVRIFDTRVPATASERIRSLSHRHPTLLRHPSAISKMKIVKDAYFVVSGLEDSLALYDLRSTKLQDRPPSQPPSPQKQNSHNRPQDYSPTKRNQINHRKQSTTAVITYDGYENDYVFNHAFDISNDSNLLAVADQSHRVKLYNVWTGMQMKSPLTQMKFDIIPRVAKWSNAVLDKSVSRVTYSSVLGRPVSRETHDGNKPTQGLLVSNGARVDYWSWNTTDVL</sequence>
<feature type="compositionally biased region" description="Polar residues" evidence="3">
    <location>
        <begin position="386"/>
        <end position="402"/>
    </location>
</feature>
<gene>
    <name evidence="4" type="ORF">BZA70DRAFT_289099</name>
</gene>
<accession>A0ABR1F7U6</accession>
<dbReference type="GeneID" id="90039602"/>
<reference evidence="4 5" key="1">
    <citation type="submission" date="2024-03" db="EMBL/GenBank/DDBJ databases">
        <title>Genome-scale model development and genomic sequencing of the oleaginous clade Lipomyces.</title>
        <authorList>
            <consortium name="Lawrence Berkeley National Laboratory"/>
            <person name="Czajka J.J."/>
            <person name="Han Y."/>
            <person name="Kim J."/>
            <person name="Mondo S.J."/>
            <person name="Hofstad B.A."/>
            <person name="Robles A."/>
            <person name="Haridas S."/>
            <person name="Riley R."/>
            <person name="LaButti K."/>
            <person name="Pangilinan J."/>
            <person name="Andreopoulos W."/>
            <person name="Lipzen A."/>
            <person name="Yan J."/>
            <person name="Wang M."/>
            <person name="Ng V."/>
            <person name="Grigoriev I.V."/>
            <person name="Spatafora J.W."/>
            <person name="Magnuson J.K."/>
            <person name="Baker S.E."/>
            <person name="Pomraning K.R."/>
        </authorList>
    </citation>
    <scope>NUCLEOTIDE SEQUENCE [LARGE SCALE GENOMIC DNA]</scope>
    <source>
        <strain evidence="4 5">Phaff 52-87</strain>
    </source>
</reference>
<dbReference type="EMBL" id="JBBJBU010000004">
    <property type="protein sequence ID" value="KAK7205919.1"/>
    <property type="molecule type" value="Genomic_DNA"/>
</dbReference>
<evidence type="ECO:0000256" key="2">
    <source>
        <dbReference type="ARBA" id="ARBA00022737"/>
    </source>
</evidence>
<dbReference type="InterPro" id="IPR036322">
    <property type="entry name" value="WD40_repeat_dom_sf"/>
</dbReference>
<protein>
    <recommendedName>
        <fullName evidence="6">WD40 repeat-like protein</fullName>
    </recommendedName>
</protein>
<keyword evidence="1" id="KW-0853">WD repeat</keyword>
<keyword evidence="2" id="KW-0677">Repeat</keyword>
<evidence type="ECO:0000313" key="5">
    <source>
        <dbReference type="Proteomes" id="UP001498771"/>
    </source>
</evidence>
<dbReference type="RefSeq" id="XP_064768952.1">
    <property type="nucleotide sequence ID" value="XM_064914090.1"/>
</dbReference>
<dbReference type="SUPFAM" id="SSF50978">
    <property type="entry name" value="WD40 repeat-like"/>
    <property type="match status" value="1"/>
</dbReference>
<feature type="region of interest" description="Disordered" evidence="3">
    <location>
        <begin position="372"/>
        <end position="410"/>
    </location>
</feature>
<keyword evidence="5" id="KW-1185">Reference proteome</keyword>
<proteinExistence type="predicted"/>
<dbReference type="InterPro" id="IPR015943">
    <property type="entry name" value="WD40/YVTN_repeat-like_dom_sf"/>
</dbReference>
<evidence type="ECO:0008006" key="6">
    <source>
        <dbReference type="Google" id="ProtNLM"/>
    </source>
</evidence>
<dbReference type="InterPro" id="IPR052254">
    <property type="entry name" value="CUL4-DDB1_E3_ligase_receptor"/>
</dbReference>
<dbReference type="Gene3D" id="2.130.10.10">
    <property type="entry name" value="YVTN repeat-like/Quinoprotein amine dehydrogenase"/>
    <property type="match status" value="1"/>
</dbReference>
<dbReference type="Proteomes" id="UP001498771">
    <property type="component" value="Unassembled WGS sequence"/>
</dbReference>
<evidence type="ECO:0000256" key="1">
    <source>
        <dbReference type="ARBA" id="ARBA00022574"/>
    </source>
</evidence>
<name>A0ABR1F7U6_9ASCO</name>
<evidence type="ECO:0000313" key="4">
    <source>
        <dbReference type="EMBL" id="KAK7205919.1"/>
    </source>
</evidence>